<reference evidence="1 2" key="1">
    <citation type="journal article" date="2016" name="Mol. Biol. Evol.">
        <title>Comparative Genomics of Early-Diverging Mushroom-Forming Fungi Provides Insights into the Origins of Lignocellulose Decay Capabilities.</title>
        <authorList>
            <person name="Nagy L.G."/>
            <person name="Riley R."/>
            <person name="Tritt A."/>
            <person name="Adam C."/>
            <person name="Daum C."/>
            <person name="Floudas D."/>
            <person name="Sun H."/>
            <person name="Yadav J.S."/>
            <person name="Pangilinan J."/>
            <person name="Larsson K.H."/>
            <person name="Matsuura K."/>
            <person name="Barry K."/>
            <person name="Labutti K."/>
            <person name="Kuo R."/>
            <person name="Ohm R.A."/>
            <person name="Bhattacharya S.S."/>
            <person name="Shirouzu T."/>
            <person name="Yoshinaga Y."/>
            <person name="Martin F.M."/>
            <person name="Grigoriev I.V."/>
            <person name="Hibbett D.S."/>
        </authorList>
    </citation>
    <scope>NUCLEOTIDE SEQUENCE [LARGE SCALE GENOMIC DNA]</scope>
    <source>
        <strain evidence="1 2">CBS 109695</strain>
    </source>
</reference>
<dbReference type="AlphaFoldDB" id="A0A166AYZ9"/>
<sequence length="57" mass="6413">RTSRICDVEGINMKLCLRIVTGREGCTKTPRSFERPNDHLRRIQGLPVMKGGEGSSR</sequence>
<evidence type="ECO:0000313" key="1">
    <source>
        <dbReference type="EMBL" id="KZP12107.1"/>
    </source>
</evidence>
<accession>A0A166AYZ9</accession>
<gene>
    <name evidence="1" type="ORF">FIBSPDRAFT_870602</name>
</gene>
<protein>
    <submittedName>
        <fullName evidence="1">Uncharacterized protein</fullName>
    </submittedName>
</protein>
<organism evidence="1 2">
    <name type="scientific">Athelia psychrophila</name>
    <dbReference type="NCBI Taxonomy" id="1759441"/>
    <lineage>
        <taxon>Eukaryota</taxon>
        <taxon>Fungi</taxon>
        <taxon>Dikarya</taxon>
        <taxon>Basidiomycota</taxon>
        <taxon>Agaricomycotina</taxon>
        <taxon>Agaricomycetes</taxon>
        <taxon>Agaricomycetidae</taxon>
        <taxon>Atheliales</taxon>
        <taxon>Atheliaceae</taxon>
        <taxon>Athelia</taxon>
    </lineage>
</organism>
<dbReference type="EMBL" id="KV417652">
    <property type="protein sequence ID" value="KZP12107.1"/>
    <property type="molecule type" value="Genomic_DNA"/>
</dbReference>
<proteinExistence type="predicted"/>
<dbReference type="Proteomes" id="UP000076532">
    <property type="component" value="Unassembled WGS sequence"/>
</dbReference>
<evidence type="ECO:0000313" key="2">
    <source>
        <dbReference type="Proteomes" id="UP000076532"/>
    </source>
</evidence>
<keyword evidence="2" id="KW-1185">Reference proteome</keyword>
<name>A0A166AYZ9_9AGAM</name>
<feature type="non-terminal residue" evidence="1">
    <location>
        <position position="1"/>
    </location>
</feature>